<dbReference type="InterPro" id="IPR050091">
    <property type="entry name" value="PKS_NRPS_Biosynth_Enz"/>
</dbReference>
<dbReference type="RefSeq" id="WP_096327414.1">
    <property type="nucleotide sequence ID" value="NZ_FOMX01000021.1"/>
</dbReference>
<dbReference type="PROSITE" id="PS52004">
    <property type="entry name" value="KS3_2"/>
    <property type="match status" value="1"/>
</dbReference>
<feature type="domain" description="Ketosynthase family 3 (KS3)" evidence="5">
    <location>
        <begin position="6"/>
        <end position="428"/>
    </location>
</feature>
<dbReference type="GO" id="GO:0004312">
    <property type="term" value="F:fatty acid synthase activity"/>
    <property type="evidence" value="ECO:0007669"/>
    <property type="project" value="TreeGrafter"/>
</dbReference>
<keyword evidence="1" id="KW-0596">Phosphopantetheine</keyword>
<dbReference type="InterPro" id="IPR036736">
    <property type="entry name" value="ACP-like_sf"/>
</dbReference>
<evidence type="ECO:0000259" key="4">
    <source>
        <dbReference type="PROSITE" id="PS50075"/>
    </source>
</evidence>
<evidence type="ECO:0000256" key="3">
    <source>
        <dbReference type="ARBA" id="ARBA00022679"/>
    </source>
</evidence>
<dbReference type="CDD" id="cd00833">
    <property type="entry name" value="PKS"/>
    <property type="match status" value="1"/>
</dbReference>
<evidence type="ECO:0000256" key="2">
    <source>
        <dbReference type="ARBA" id="ARBA00022553"/>
    </source>
</evidence>
<organism evidence="6 7">
    <name type="scientific">Nannocystis exedens</name>
    <dbReference type="NCBI Taxonomy" id="54"/>
    <lineage>
        <taxon>Bacteria</taxon>
        <taxon>Pseudomonadati</taxon>
        <taxon>Myxococcota</taxon>
        <taxon>Polyangia</taxon>
        <taxon>Nannocystales</taxon>
        <taxon>Nannocystaceae</taxon>
        <taxon>Nannocystis</taxon>
    </lineage>
</organism>
<proteinExistence type="predicted"/>
<dbReference type="SUPFAM" id="SSF53901">
    <property type="entry name" value="Thiolase-like"/>
    <property type="match status" value="1"/>
</dbReference>
<dbReference type="GO" id="GO:0031177">
    <property type="term" value="F:phosphopantetheine binding"/>
    <property type="evidence" value="ECO:0007669"/>
    <property type="project" value="InterPro"/>
</dbReference>
<keyword evidence="7" id="KW-1185">Reference proteome</keyword>
<dbReference type="PROSITE" id="PS00012">
    <property type="entry name" value="PHOSPHOPANTETHEINE"/>
    <property type="match status" value="1"/>
</dbReference>
<accession>A0A1I2DZ63</accession>
<evidence type="ECO:0000313" key="7">
    <source>
        <dbReference type="Proteomes" id="UP000199400"/>
    </source>
</evidence>
<dbReference type="InterPro" id="IPR020806">
    <property type="entry name" value="PKS_PP-bd"/>
</dbReference>
<keyword evidence="3" id="KW-0808">Transferase</keyword>
<name>A0A1I2DZ63_9BACT</name>
<dbReference type="GO" id="GO:0005737">
    <property type="term" value="C:cytoplasm"/>
    <property type="evidence" value="ECO:0007669"/>
    <property type="project" value="TreeGrafter"/>
</dbReference>
<dbReference type="GO" id="GO:0071770">
    <property type="term" value="P:DIM/DIP cell wall layer assembly"/>
    <property type="evidence" value="ECO:0007669"/>
    <property type="project" value="TreeGrafter"/>
</dbReference>
<dbReference type="InterPro" id="IPR014031">
    <property type="entry name" value="Ketoacyl_synth_C"/>
</dbReference>
<dbReference type="InterPro" id="IPR016039">
    <property type="entry name" value="Thiolase-like"/>
</dbReference>
<keyword evidence="2" id="KW-0597">Phosphoprotein</keyword>
<dbReference type="GO" id="GO:0006633">
    <property type="term" value="P:fatty acid biosynthetic process"/>
    <property type="evidence" value="ECO:0007669"/>
    <property type="project" value="TreeGrafter"/>
</dbReference>
<dbReference type="Proteomes" id="UP000199400">
    <property type="component" value="Unassembled WGS sequence"/>
</dbReference>
<evidence type="ECO:0000256" key="1">
    <source>
        <dbReference type="ARBA" id="ARBA00022450"/>
    </source>
</evidence>
<dbReference type="Gene3D" id="1.10.1200.10">
    <property type="entry name" value="ACP-like"/>
    <property type="match status" value="1"/>
</dbReference>
<dbReference type="OrthoDB" id="7617297at2"/>
<dbReference type="Pfam" id="PF00109">
    <property type="entry name" value="ketoacyl-synt"/>
    <property type="match status" value="1"/>
</dbReference>
<dbReference type="PANTHER" id="PTHR43775:SF37">
    <property type="entry name" value="SI:DKEY-61P9.11"/>
    <property type="match status" value="1"/>
</dbReference>
<sequence length="744" mass="78610">MATPVLEPVAVVGIGCRFPGAPDPAAYWQLLRAGRHAIVDVPPSRWDAAALYDADPQRPGRTLCRSGGFLPAVDGVDWRALRLSPREARAIDPQHRLLLEVAWEALEDAGLPLEAVAGSRTGVFVGATWNDYARMQSRDRDRLDGYAAAGTPLAFAANRISYTFDLRGPSVALDATCSASLVALHQACQSLWSGDSTLALAGGVNLILAPDSAIIMSKAGVLSARGLCRALDADGDGFVRGEGAGLVVLKLRSQLVASDRVYAFVRGVAINHNGRGPWIMAPRAEAQTAAIRDALARAAVDPADVDYVELHGTGFPQGDATETAALGQALGGAARSRPCAVGSVKTNLGNLEPAAGIASVIKVCLALHHAELPPTLHLRRVNPAIDLAGLGLAAQTELTAWPARERPRLAAVTTTSFSGVNAHAVLASAEPGEALPVAPGPRVLPLSARDPRALRAVAVGMIAVLRRLDRDDPAALRDVCFTAAVLRSHHAHRVAVVGDSAPALADALERWLAGEASTAEPSIAPASSEDAQLAELRRLAAAYLAGEAVDWRAVAPAGRCVSLPTYPWQRERMWLEWLTEPPLLDAESEKSGKIDSNAATAAPSVPPDPGAGALLAALRDVPPGLRRARLQRHVEQALRAALELPDDLAIAPHARLFDLGVSSLTALALRTRFQRELACDLPPTLLFDHPRLDALAERLLAAAFPAVAAEPPVDARAREVAALTEVEAEAELARRLEHLRRYLP</sequence>
<dbReference type="AlphaFoldDB" id="A0A1I2DZ63"/>
<protein>
    <submittedName>
        <fullName evidence="6">Phosphopantetheine attachment site</fullName>
    </submittedName>
</protein>
<dbReference type="InterPro" id="IPR014030">
    <property type="entry name" value="Ketoacyl_synth_N"/>
</dbReference>
<evidence type="ECO:0000313" key="6">
    <source>
        <dbReference type="EMBL" id="SFE85699.1"/>
    </source>
</evidence>
<dbReference type="Gene3D" id="3.40.47.10">
    <property type="match status" value="1"/>
</dbReference>
<dbReference type="Pfam" id="PF00550">
    <property type="entry name" value="PP-binding"/>
    <property type="match status" value="1"/>
</dbReference>
<dbReference type="PANTHER" id="PTHR43775">
    <property type="entry name" value="FATTY ACID SYNTHASE"/>
    <property type="match status" value="1"/>
</dbReference>
<dbReference type="Gene3D" id="3.30.70.3290">
    <property type="match status" value="1"/>
</dbReference>
<dbReference type="Pfam" id="PF22621">
    <property type="entry name" value="CurL-like_PKS_C"/>
    <property type="match status" value="1"/>
</dbReference>
<dbReference type="STRING" id="54.SAMN02745121_05807"/>
<gene>
    <name evidence="6" type="ORF">SAMN02745121_05807</name>
</gene>
<dbReference type="EMBL" id="FOMX01000021">
    <property type="protein sequence ID" value="SFE85699.1"/>
    <property type="molecule type" value="Genomic_DNA"/>
</dbReference>
<evidence type="ECO:0000259" key="5">
    <source>
        <dbReference type="PROSITE" id="PS52004"/>
    </source>
</evidence>
<dbReference type="SMART" id="SM00823">
    <property type="entry name" value="PKS_PP"/>
    <property type="match status" value="1"/>
</dbReference>
<dbReference type="InterPro" id="IPR006162">
    <property type="entry name" value="Ppantetheine_attach_site"/>
</dbReference>
<dbReference type="SMART" id="SM00825">
    <property type="entry name" value="PKS_KS"/>
    <property type="match status" value="1"/>
</dbReference>
<dbReference type="InterPro" id="IPR020841">
    <property type="entry name" value="PKS_Beta-ketoAc_synthase_dom"/>
</dbReference>
<dbReference type="Pfam" id="PF02801">
    <property type="entry name" value="Ketoacyl-synt_C"/>
    <property type="match status" value="1"/>
</dbReference>
<dbReference type="InterPro" id="IPR009081">
    <property type="entry name" value="PP-bd_ACP"/>
</dbReference>
<dbReference type="PROSITE" id="PS50075">
    <property type="entry name" value="CARRIER"/>
    <property type="match status" value="1"/>
</dbReference>
<feature type="domain" description="Carrier" evidence="4">
    <location>
        <begin position="628"/>
        <end position="703"/>
    </location>
</feature>
<dbReference type="GO" id="GO:0005886">
    <property type="term" value="C:plasma membrane"/>
    <property type="evidence" value="ECO:0007669"/>
    <property type="project" value="TreeGrafter"/>
</dbReference>
<reference evidence="7" key="1">
    <citation type="submission" date="2016-10" db="EMBL/GenBank/DDBJ databases">
        <authorList>
            <person name="Varghese N."/>
            <person name="Submissions S."/>
        </authorList>
    </citation>
    <scope>NUCLEOTIDE SEQUENCE [LARGE SCALE GENOMIC DNA]</scope>
    <source>
        <strain evidence="7">ATCC 25963</strain>
    </source>
</reference>
<dbReference type="SUPFAM" id="SSF47336">
    <property type="entry name" value="ACP-like"/>
    <property type="match status" value="1"/>
</dbReference>